<dbReference type="InterPro" id="IPR000843">
    <property type="entry name" value="HTH_LacI"/>
</dbReference>
<accession>A0A850QA12</accession>
<proteinExistence type="inferred from homology"/>
<sequence length="341" mass="37333">MAPSSHPSNWRGPTITEIAELAGVGTASVDRVMNNRPGVKEKTRQRVMNAYNKLMLERGEGGTLDLRLFCESGEGFNEAMKRAAVEANRTVPGILITPYFETTSDLDPIRFARRMQDDGAAAQGVILVAREHPAINRAARALMAQGVPVVCLTTDLPSSRRATYIGNDQHAAGSVAAHLIGQTLPDAPGRILLVMSETFRCQQEREMGFRRVLRANFPKLKIEERLLSDDRAETIRAQMLAHFDASGFPDAVYNTAGANRGVAQALTERGAADVIFVGHELTVHSKALLENGVMDYLISHDFAGEMAQAARWILQTRKGASSDPLPSQILIHTRFNCDLQT</sequence>
<dbReference type="GO" id="GO:0030313">
    <property type="term" value="C:cell envelope"/>
    <property type="evidence" value="ECO:0007669"/>
    <property type="project" value="UniProtKB-SubCell"/>
</dbReference>
<feature type="domain" description="HTH lacI-type" evidence="4">
    <location>
        <begin position="13"/>
        <end position="50"/>
    </location>
</feature>
<dbReference type="Gene3D" id="1.10.260.40">
    <property type="entry name" value="lambda repressor-like DNA-binding domains"/>
    <property type="match status" value="1"/>
</dbReference>
<gene>
    <name evidence="5" type="ORF">HJ536_20485</name>
</gene>
<dbReference type="InterPro" id="IPR010982">
    <property type="entry name" value="Lambda_DNA-bd_dom_sf"/>
</dbReference>
<reference evidence="5 6" key="1">
    <citation type="submission" date="2020-04" db="EMBL/GenBank/DDBJ databases">
        <title>Donghicola sp., a member of the Rhodobacteraceae family isolated from mangrove forest in Thailand.</title>
        <authorList>
            <person name="Charoenyingcharoen P."/>
            <person name="Yukphan P."/>
        </authorList>
    </citation>
    <scope>NUCLEOTIDE SEQUENCE [LARGE SCALE GENOMIC DNA]</scope>
    <source>
        <strain evidence="5 6">B5-SW-15</strain>
    </source>
</reference>
<dbReference type="SUPFAM" id="SSF53822">
    <property type="entry name" value="Periplasmic binding protein-like I"/>
    <property type="match status" value="1"/>
</dbReference>
<dbReference type="Pfam" id="PF13407">
    <property type="entry name" value="Peripla_BP_4"/>
    <property type="match status" value="1"/>
</dbReference>
<evidence type="ECO:0000259" key="4">
    <source>
        <dbReference type="PROSITE" id="PS50932"/>
    </source>
</evidence>
<evidence type="ECO:0000256" key="3">
    <source>
        <dbReference type="ARBA" id="ARBA00022729"/>
    </source>
</evidence>
<dbReference type="AlphaFoldDB" id="A0A850QA12"/>
<comment type="caution">
    <text evidence="5">The sequence shown here is derived from an EMBL/GenBank/DDBJ whole genome shotgun (WGS) entry which is preliminary data.</text>
</comment>
<protein>
    <submittedName>
        <fullName evidence="5">Substrate-binding domain-containing protein</fullName>
    </submittedName>
</protein>
<dbReference type="SUPFAM" id="SSF47413">
    <property type="entry name" value="lambda repressor-like DNA-binding domains"/>
    <property type="match status" value="1"/>
</dbReference>
<evidence type="ECO:0000313" key="5">
    <source>
        <dbReference type="EMBL" id="NVO25734.1"/>
    </source>
</evidence>
<dbReference type="PANTHER" id="PTHR46847:SF1">
    <property type="entry name" value="D-ALLOSE-BINDING PERIPLASMIC PROTEIN-RELATED"/>
    <property type="match status" value="1"/>
</dbReference>
<name>A0A850QA12_9RHOB</name>
<dbReference type="Pfam" id="PF00356">
    <property type="entry name" value="LacI"/>
    <property type="match status" value="1"/>
</dbReference>
<dbReference type="GO" id="GO:0006355">
    <property type="term" value="P:regulation of DNA-templated transcription"/>
    <property type="evidence" value="ECO:0007669"/>
    <property type="project" value="InterPro"/>
</dbReference>
<dbReference type="Gene3D" id="3.40.50.2300">
    <property type="match status" value="2"/>
</dbReference>
<dbReference type="SMART" id="SM00354">
    <property type="entry name" value="HTH_LACI"/>
    <property type="match status" value="1"/>
</dbReference>
<organism evidence="5 6">
    <name type="scientific">Donghicola mangrovi</name>
    <dbReference type="NCBI Taxonomy" id="2729614"/>
    <lineage>
        <taxon>Bacteria</taxon>
        <taxon>Pseudomonadati</taxon>
        <taxon>Pseudomonadota</taxon>
        <taxon>Alphaproteobacteria</taxon>
        <taxon>Rhodobacterales</taxon>
        <taxon>Roseobacteraceae</taxon>
        <taxon>Donghicola</taxon>
    </lineage>
</organism>
<dbReference type="PROSITE" id="PS00356">
    <property type="entry name" value="HTH_LACI_1"/>
    <property type="match status" value="1"/>
</dbReference>
<dbReference type="CDD" id="cd06307">
    <property type="entry name" value="PBP1_sugar_binding"/>
    <property type="match status" value="1"/>
</dbReference>
<evidence type="ECO:0000256" key="2">
    <source>
        <dbReference type="ARBA" id="ARBA00007639"/>
    </source>
</evidence>
<comment type="subcellular location">
    <subcellularLocation>
        <location evidence="1">Cell envelope</location>
    </subcellularLocation>
</comment>
<comment type="similarity">
    <text evidence="2">Belongs to the bacterial solute-binding protein 2 family.</text>
</comment>
<dbReference type="CDD" id="cd01392">
    <property type="entry name" value="HTH_LacI"/>
    <property type="match status" value="1"/>
</dbReference>
<dbReference type="PROSITE" id="PS50932">
    <property type="entry name" value="HTH_LACI_2"/>
    <property type="match status" value="1"/>
</dbReference>
<dbReference type="PANTHER" id="PTHR46847">
    <property type="entry name" value="D-ALLOSE-BINDING PERIPLASMIC PROTEIN-RELATED"/>
    <property type="match status" value="1"/>
</dbReference>
<evidence type="ECO:0000313" key="6">
    <source>
        <dbReference type="Proteomes" id="UP000592216"/>
    </source>
</evidence>
<dbReference type="EMBL" id="JABCJE010000026">
    <property type="protein sequence ID" value="NVO25734.1"/>
    <property type="molecule type" value="Genomic_DNA"/>
</dbReference>
<dbReference type="InterPro" id="IPR028082">
    <property type="entry name" value="Peripla_BP_I"/>
</dbReference>
<dbReference type="Proteomes" id="UP000592216">
    <property type="component" value="Unassembled WGS sequence"/>
</dbReference>
<dbReference type="GO" id="GO:0003677">
    <property type="term" value="F:DNA binding"/>
    <property type="evidence" value="ECO:0007669"/>
    <property type="project" value="InterPro"/>
</dbReference>
<dbReference type="InterPro" id="IPR025997">
    <property type="entry name" value="SBP_2_dom"/>
</dbReference>
<keyword evidence="3" id="KW-0732">Signal</keyword>
<evidence type="ECO:0000256" key="1">
    <source>
        <dbReference type="ARBA" id="ARBA00004196"/>
    </source>
</evidence>
<dbReference type="GO" id="GO:0030246">
    <property type="term" value="F:carbohydrate binding"/>
    <property type="evidence" value="ECO:0007669"/>
    <property type="project" value="UniProtKB-ARBA"/>
</dbReference>
<dbReference type="RefSeq" id="WP_177159245.1">
    <property type="nucleotide sequence ID" value="NZ_JABCJE010000026.1"/>
</dbReference>